<keyword evidence="6 8" id="KW-1133">Transmembrane helix</keyword>
<dbReference type="InterPro" id="IPR020846">
    <property type="entry name" value="MFS_dom"/>
</dbReference>
<keyword evidence="2" id="KW-0813">Transport</keyword>
<organism evidence="10 11">
    <name type="scientific">Candidatus Megaera venefica</name>
    <dbReference type="NCBI Taxonomy" id="2055910"/>
    <lineage>
        <taxon>Bacteria</taxon>
        <taxon>Pseudomonadati</taxon>
        <taxon>Pseudomonadota</taxon>
        <taxon>Alphaproteobacteria</taxon>
        <taxon>Rickettsiales</taxon>
        <taxon>Rickettsiaceae</taxon>
        <taxon>Candidatus Megaera</taxon>
    </lineage>
</organism>
<feature type="transmembrane region" description="Helical" evidence="8">
    <location>
        <begin position="45"/>
        <end position="66"/>
    </location>
</feature>
<evidence type="ECO:0000313" key="10">
    <source>
        <dbReference type="EMBL" id="MEA0970410.1"/>
    </source>
</evidence>
<name>A0ABU5NB47_9RICK</name>
<dbReference type="InterPro" id="IPR036259">
    <property type="entry name" value="MFS_trans_sf"/>
</dbReference>
<feature type="transmembrane region" description="Helical" evidence="8">
    <location>
        <begin position="319"/>
        <end position="344"/>
    </location>
</feature>
<keyword evidence="11" id="KW-1185">Reference proteome</keyword>
<feature type="transmembrane region" description="Helical" evidence="8">
    <location>
        <begin position="12"/>
        <end position="33"/>
    </location>
</feature>
<dbReference type="RefSeq" id="WP_322776314.1">
    <property type="nucleotide sequence ID" value="NZ_JARJFB010000016.1"/>
</dbReference>
<feature type="transmembrane region" description="Helical" evidence="8">
    <location>
        <begin position="385"/>
        <end position="406"/>
    </location>
</feature>
<dbReference type="EMBL" id="JARJFB010000016">
    <property type="protein sequence ID" value="MEA0970410.1"/>
    <property type="molecule type" value="Genomic_DNA"/>
</dbReference>
<evidence type="ECO:0000256" key="4">
    <source>
        <dbReference type="ARBA" id="ARBA00022692"/>
    </source>
</evidence>
<dbReference type="PANTHER" id="PTHR43528:SF1">
    <property type="entry name" value="ALPHA-KETOGLUTARATE PERMEASE"/>
    <property type="match status" value="1"/>
</dbReference>
<feature type="domain" description="Major facilitator superfamily (MFS) profile" evidence="9">
    <location>
        <begin position="7"/>
        <end position="410"/>
    </location>
</feature>
<dbReference type="Gene3D" id="1.20.1250.20">
    <property type="entry name" value="MFS general substrate transporter like domains"/>
    <property type="match status" value="2"/>
</dbReference>
<keyword evidence="7 8" id="KW-0472">Membrane</keyword>
<feature type="transmembrane region" description="Helical" evidence="8">
    <location>
        <begin position="225"/>
        <end position="244"/>
    </location>
</feature>
<feature type="transmembrane region" description="Helical" evidence="8">
    <location>
        <begin position="264"/>
        <end position="286"/>
    </location>
</feature>
<sequence length="410" mass="45805">MTQNKKKVTGAFLGTIVEYYDYSLYGFSAGIIAEKFFPGVDKVSSLMYVFAIYSLSYLAKPLGSIFFSRIGDKYGRRFSLRITMIGIAIPTLIIGILPEYNSIGVITTQILVLCRFFQGFFVAGEYDGAAIYVIEHIGGKHHYTASALTRSAGVAGLLLGIATTNLFNSSVFPEWAWRIPFLLSLPLALITLHYRKFLEETPVFIESQTQKIEFFSLLKFIKKQWFVLCWVIVLSGGFGVTYQVTVIFMKQYLPLVIPNSSNIISAFSVMIVIGFGIAMPISGLLADRFGRNIVVKCSLISTIIACILLMIAIRSQLLNLALISCMLIAVSVAPFNALAHGVIIKAFRANERYRGVSLGHTTGSLLMSGTANYICLYFMKNFDFNLFPVFYIIFFTVISYFAMRIFSKHQ</sequence>
<dbReference type="PANTHER" id="PTHR43528">
    <property type="entry name" value="ALPHA-KETOGLUTARATE PERMEASE"/>
    <property type="match status" value="1"/>
</dbReference>
<proteinExistence type="predicted"/>
<dbReference type="Pfam" id="PF00083">
    <property type="entry name" value="Sugar_tr"/>
    <property type="match status" value="1"/>
</dbReference>
<evidence type="ECO:0000256" key="3">
    <source>
        <dbReference type="ARBA" id="ARBA00022475"/>
    </source>
</evidence>
<evidence type="ECO:0000256" key="5">
    <source>
        <dbReference type="ARBA" id="ARBA00022847"/>
    </source>
</evidence>
<comment type="caution">
    <text evidence="10">The sequence shown here is derived from an EMBL/GenBank/DDBJ whole genome shotgun (WGS) entry which is preliminary data.</text>
</comment>
<dbReference type="InterPro" id="IPR051084">
    <property type="entry name" value="H+-coupled_symporters"/>
</dbReference>
<gene>
    <name evidence="10" type="ORF">Megvenef_00372</name>
</gene>
<evidence type="ECO:0000256" key="6">
    <source>
        <dbReference type="ARBA" id="ARBA00022989"/>
    </source>
</evidence>
<feature type="transmembrane region" description="Helical" evidence="8">
    <location>
        <begin position="103"/>
        <end position="123"/>
    </location>
</feature>
<dbReference type="InterPro" id="IPR005828">
    <property type="entry name" value="MFS_sugar_transport-like"/>
</dbReference>
<evidence type="ECO:0000256" key="7">
    <source>
        <dbReference type="ARBA" id="ARBA00023136"/>
    </source>
</evidence>
<reference evidence="10 11" key="1">
    <citation type="submission" date="2023-03" db="EMBL/GenBank/DDBJ databases">
        <title>Host association and intracellularity evolved multiple times independently in the Rickettsiales.</title>
        <authorList>
            <person name="Castelli M."/>
            <person name="Nardi T."/>
            <person name="Gammuto L."/>
            <person name="Bellinzona G."/>
            <person name="Sabaneyeva E."/>
            <person name="Potekhin A."/>
            <person name="Serra V."/>
            <person name="Petroni G."/>
            <person name="Sassera D."/>
        </authorList>
    </citation>
    <scope>NUCLEOTIDE SEQUENCE [LARGE SCALE GENOMIC DNA]</scope>
    <source>
        <strain evidence="10 11">Sr 2-6</strain>
    </source>
</reference>
<keyword evidence="5" id="KW-0769">Symport</keyword>
<dbReference type="Proteomes" id="UP001291687">
    <property type="component" value="Unassembled WGS sequence"/>
</dbReference>
<accession>A0ABU5NB47</accession>
<feature type="transmembrane region" description="Helical" evidence="8">
    <location>
        <begin position="356"/>
        <end position="379"/>
    </location>
</feature>
<evidence type="ECO:0000256" key="1">
    <source>
        <dbReference type="ARBA" id="ARBA00004651"/>
    </source>
</evidence>
<evidence type="ECO:0000256" key="8">
    <source>
        <dbReference type="SAM" id="Phobius"/>
    </source>
</evidence>
<dbReference type="PROSITE" id="PS50850">
    <property type="entry name" value="MFS"/>
    <property type="match status" value="1"/>
</dbReference>
<feature type="transmembrane region" description="Helical" evidence="8">
    <location>
        <begin position="78"/>
        <end position="97"/>
    </location>
</feature>
<evidence type="ECO:0000259" key="9">
    <source>
        <dbReference type="PROSITE" id="PS50850"/>
    </source>
</evidence>
<evidence type="ECO:0000256" key="2">
    <source>
        <dbReference type="ARBA" id="ARBA00022448"/>
    </source>
</evidence>
<feature type="transmembrane region" description="Helical" evidence="8">
    <location>
        <begin position="293"/>
        <end position="313"/>
    </location>
</feature>
<evidence type="ECO:0000313" key="11">
    <source>
        <dbReference type="Proteomes" id="UP001291687"/>
    </source>
</evidence>
<protein>
    <submittedName>
        <fullName evidence="10">MFS transporter</fullName>
    </submittedName>
</protein>
<keyword evidence="3" id="KW-1003">Cell membrane</keyword>
<keyword evidence="4 8" id="KW-0812">Transmembrane</keyword>
<comment type="subcellular location">
    <subcellularLocation>
        <location evidence="1">Cell membrane</location>
        <topology evidence="1">Multi-pass membrane protein</topology>
    </subcellularLocation>
</comment>
<dbReference type="SUPFAM" id="SSF103473">
    <property type="entry name" value="MFS general substrate transporter"/>
    <property type="match status" value="1"/>
</dbReference>